<keyword evidence="1" id="KW-0812">Transmembrane</keyword>
<comment type="caution">
    <text evidence="2">The sequence shown here is derived from an EMBL/GenBank/DDBJ whole genome shotgun (WGS) entry which is preliminary data.</text>
</comment>
<dbReference type="OrthoDB" id="10421578at2759"/>
<dbReference type="Proteomes" id="UP000499080">
    <property type="component" value="Unassembled WGS sequence"/>
</dbReference>
<dbReference type="AlphaFoldDB" id="A0A4Y2GJ76"/>
<keyword evidence="1" id="KW-1133">Transmembrane helix</keyword>
<keyword evidence="1" id="KW-0472">Membrane</keyword>
<protein>
    <submittedName>
        <fullName evidence="2">Uncharacterized protein</fullName>
    </submittedName>
</protein>
<feature type="transmembrane region" description="Helical" evidence="1">
    <location>
        <begin position="124"/>
        <end position="141"/>
    </location>
</feature>
<sequence>MSLDNVLYVDSWIPYNDTLLESRLILTYPKNQIFTLQLLTRVLESDVYNHCPLAEKFKIENLQDIDWKQNLIVVDRDSNLVVAPEPVKDLVWLDRRLHYREAAKNIFGPFHILTNIMQIFKFQWLWVGCILLTYMIGLYVVEKRKQHRLVFSRNQVG</sequence>
<evidence type="ECO:0000313" key="3">
    <source>
        <dbReference type="Proteomes" id="UP000499080"/>
    </source>
</evidence>
<gene>
    <name evidence="2" type="ORF">AVEN_64819_1</name>
</gene>
<evidence type="ECO:0000256" key="1">
    <source>
        <dbReference type="SAM" id="Phobius"/>
    </source>
</evidence>
<proteinExistence type="predicted"/>
<accession>A0A4Y2GJ76</accession>
<dbReference type="EMBL" id="BGPR01001437">
    <property type="protein sequence ID" value="GBM53892.1"/>
    <property type="molecule type" value="Genomic_DNA"/>
</dbReference>
<name>A0A4Y2GJ76_ARAVE</name>
<keyword evidence="3" id="KW-1185">Reference proteome</keyword>
<evidence type="ECO:0000313" key="2">
    <source>
        <dbReference type="EMBL" id="GBM53892.1"/>
    </source>
</evidence>
<reference evidence="2 3" key="1">
    <citation type="journal article" date="2019" name="Sci. Rep.">
        <title>Orb-weaving spider Araneus ventricosus genome elucidates the spidroin gene catalogue.</title>
        <authorList>
            <person name="Kono N."/>
            <person name="Nakamura H."/>
            <person name="Ohtoshi R."/>
            <person name="Moran D.A.P."/>
            <person name="Shinohara A."/>
            <person name="Yoshida Y."/>
            <person name="Fujiwara M."/>
            <person name="Mori M."/>
            <person name="Tomita M."/>
            <person name="Arakawa K."/>
        </authorList>
    </citation>
    <scope>NUCLEOTIDE SEQUENCE [LARGE SCALE GENOMIC DNA]</scope>
</reference>
<organism evidence="2 3">
    <name type="scientific">Araneus ventricosus</name>
    <name type="common">Orbweaver spider</name>
    <name type="synonym">Epeira ventricosa</name>
    <dbReference type="NCBI Taxonomy" id="182803"/>
    <lineage>
        <taxon>Eukaryota</taxon>
        <taxon>Metazoa</taxon>
        <taxon>Ecdysozoa</taxon>
        <taxon>Arthropoda</taxon>
        <taxon>Chelicerata</taxon>
        <taxon>Arachnida</taxon>
        <taxon>Araneae</taxon>
        <taxon>Araneomorphae</taxon>
        <taxon>Entelegynae</taxon>
        <taxon>Araneoidea</taxon>
        <taxon>Araneidae</taxon>
        <taxon>Araneus</taxon>
    </lineage>
</organism>